<keyword evidence="6" id="KW-0793">Thylakoid</keyword>
<dbReference type="PANTHER" id="PTHR11910">
    <property type="entry name" value="ATP SYNTHASE DELTA CHAIN"/>
    <property type="match status" value="1"/>
</dbReference>
<protein>
    <submittedName>
        <fullName evidence="9">Atp synthase</fullName>
    </submittedName>
</protein>
<evidence type="ECO:0000256" key="2">
    <source>
        <dbReference type="ARBA" id="ARBA00007046"/>
    </source>
</evidence>
<dbReference type="InterPro" id="IPR026015">
    <property type="entry name" value="ATP_synth_OSCP/delta_N_sf"/>
</dbReference>
<evidence type="ECO:0000256" key="6">
    <source>
        <dbReference type="ARBA" id="ARBA00023078"/>
    </source>
</evidence>
<dbReference type="GO" id="GO:0016020">
    <property type="term" value="C:membrane"/>
    <property type="evidence" value="ECO:0007669"/>
    <property type="project" value="UniProtKB-SubCell"/>
</dbReference>
<evidence type="ECO:0000256" key="8">
    <source>
        <dbReference type="ARBA" id="ARBA00023310"/>
    </source>
</evidence>
<proteinExistence type="inferred from homology"/>
<keyword evidence="7" id="KW-0472">Membrane</keyword>
<dbReference type="HAMAP" id="MF_01416">
    <property type="entry name" value="ATP_synth_delta_bact"/>
    <property type="match status" value="1"/>
</dbReference>
<dbReference type="EMBL" id="JABANM010029364">
    <property type="protein sequence ID" value="KAF4708112.1"/>
    <property type="molecule type" value="Genomic_DNA"/>
</dbReference>
<evidence type="ECO:0000256" key="1">
    <source>
        <dbReference type="ARBA" id="ARBA00004370"/>
    </source>
</evidence>
<sequence length="251" mass="27763">MLASLARTTLTRVPTLNQSAVRLFAAAAAGDKSAKAAAPATGGSSVPKLEDTTLEGRYAASLFAVANPKGKLDTVYRDMMMLREMLQTEKVFAMFCTVPGLQRNVREACIEDICKKSKTDDITTNFLSNKAQWCSVCCPVGRGLFPKILCENDRLDHLPKFIEKFDEVVRFEQGLTLCRVVTATELDNGDKKRVEEALGKRLGPEHKLKLDYEVSPGMLGGLIVKVRDRVYDYSVSSRLDQLQTALLKPIE</sequence>
<gene>
    <name evidence="9" type="primary">ATP5O_1</name>
    <name evidence="9" type="ORF">FOZ62_001897</name>
</gene>
<dbReference type="NCBIfam" id="TIGR01145">
    <property type="entry name" value="ATP_synt_delta"/>
    <property type="match status" value="1"/>
</dbReference>
<name>A0A7J6QIT3_PEROL</name>
<dbReference type="AlphaFoldDB" id="A0A7J6QIT3"/>
<evidence type="ECO:0000313" key="9">
    <source>
        <dbReference type="EMBL" id="KAF4708112.1"/>
    </source>
</evidence>
<dbReference type="Pfam" id="PF00213">
    <property type="entry name" value="OSCP"/>
    <property type="match status" value="2"/>
</dbReference>
<organism evidence="9 10">
    <name type="scientific">Perkinsus olseni</name>
    <name type="common">Perkinsus atlanticus</name>
    <dbReference type="NCBI Taxonomy" id="32597"/>
    <lineage>
        <taxon>Eukaryota</taxon>
        <taxon>Sar</taxon>
        <taxon>Alveolata</taxon>
        <taxon>Perkinsozoa</taxon>
        <taxon>Perkinsea</taxon>
        <taxon>Perkinsida</taxon>
        <taxon>Perkinsidae</taxon>
        <taxon>Perkinsus</taxon>
    </lineage>
</organism>
<evidence type="ECO:0000256" key="7">
    <source>
        <dbReference type="ARBA" id="ARBA00023136"/>
    </source>
</evidence>
<evidence type="ECO:0000256" key="4">
    <source>
        <dbReference type="ARBA" id="ARBA00022781"/>
    </source>
</evidence>
<dbReference type="GO" id="GO:0046933">
    <property type="term" value="F:proton-transporting ATP synthase activity, rotational mechanism"/>
    <property type="evidence" value="ECO:0007669"/>
    <property type="project" value="InterPro"/>
</dbReference>
<evidence type="ECO:0000313" key="10">
    <source>
        <dbReference type="Proteomes" id="UP000574390"/>
    </source>
</evidence>
<accession>A0A7J6QIT3</accession>
<keyword evidence="3" id="KW-0813">Transport</keyword>
<keyword evidence="8" id="KW-0066">ATP synthesis</keyword>
<keyword evidence="5" id="KW-0406">Ion transport</keyword>
<evidence type="ECO:0000256" key="5">
    <source>
        <dbReference type="ARBA" id="ARBA00023065"/>
    </source>
</evidence>
<keyword evidence="4" id="KW-0375">Hydrogen ion transport</keyword>
<evidence type="ECO:0000256" key="3">
    <source>
        <dbReference type="ARBA" id="ARBA00022448"/>
    </source>
</evidence>
<dbReference type="SUPFAM" id="SSF47928">
    <property type="entry name" value="N-terminal domain of the delta subunit of the F1F0-ATP synthase"/>
    <property type="match status" value="1"/>
</dbReference>
<comment type="similarity">
    <text evidence="2">Belongs to the ATPase delta chain family.</text>
</comment>
<dbReference type="InterPro" id="IPR000711">
    <property type="entry name" value="ATPase_OSCP/dsu"/>
</dbReference>
<dbReference type="Gene3D" id="1.10.520.20">
    <property type="entry name" value="N-terminal domain of the delta subunit of the F1F0-ATP synthase"/>
    <property type="match status" value="1"/>
</dbReference>
<reference evidence="9 10" key="1">
    <citation type="submission" date="2020-04" db="EMBL/GenBank/DDBJ databases">
        <title>Perkinsus olseni comparative genomics.</title>
        <authorList>
            <person name="Bogema D.R."/>
        </authorList>
    </citation>
    <scope>NUCLEOTIDE SEQUENCE [LARGE SCALE GENOMIC DNA]</scope>
    <source>
        <strain evidence="9">ATCC PRA-205</strain>
    </source>
</reference>
<comment type="caution">
    <text evidence="9">The sequence shown here is derived from an EMBL/GenBank/DDBJ whole genome shotgun (WGS) entry which is preliminary data.</text>
</comment>
<dbReference type="Proteomes" id="UP000574390">
    <property type="component" value="Unassembled WGS sequence"/>
</dbReference>
<comment type="subcellular location">
    <subcellularLocation>
        <location evidence="1">Membrane</location>
    </subcellularLocation>
</comment>